<dbReference type="PANTHER" id="PTHR12428:SF65">
    <property type="entry name" value="CYTOCHROME C OXIDASE ASSEMBLY PROTEIN COX18, MITOCHONDRIAL"/>
    <property type="match status" value="1"/>
</dbReference>
<dbReference type="InterPro" id="IPR028055">
    <property type="entry name" value="YidC/Oxa/ALB_C"/>
</dbReference>
<sequence>MDNKRFFLATLLSVLLLFAFEYFMPKKEEQHTQQTVKQEQTKLLTQKVDTSHQEVADTNGPDIRLPIEADAVKGSINLRGALLDDLVLKGYRETIKPNSSLVRVLSGIKTPEPNYVQTGWLNSERNNVKFPDMNSVWKADQERLTTGHPVTLTWNNGEGLEFQKVISIDKDYMFKIEQTVKNTSDKPVSFFFYARVDRGYTPKELNGYLVHDGPIGVVDHRLEQSSYKSIREDSKAPNDVAWSKNGKGGWAGITDKYWLTAIVPQQDKDVSVTYGFTPSSVQPAVNSSDGVEKGTYKVSFTSRQLMTVAPGETVTSFGHVFSGAKEVHLLNHYEKEYHIPDFWKAVDFGWFAFLTYPIFVVLDWLNTFWGNFGLALLSFTLIVKAIFYPLASKQFHSMGKMKALQPKMKEIRERYKDDQALMNQQMMALYREQGVNPASGCLPILIQIPIFWCLYKDLYVTIEMRHAPFFGWIRDLSAPDPTNIFNLFGLLPFDPTVISPFLHIGIWPLIFGATMYLQQKLNPAVLDPIQKKMFQFMPVIFTVVLATQPAGLVIYYSWNNLLTALQQLVIQKRMDAKQNKGLKKAGKG</sequence>
<evidence type="ECO:0000256" key="3">
    <source>
        <dbReference type="ARBA" id="ARBA00015325"/>
    </source>
</evidence>
<dbReference type="InterPro" id="IPR019998">
    <property type="entry name" value="Membr_insert_YidC"/>
</dbReference>
<comment type="caution">
    <text evidence="16">The sequence shown here is derived from an EMBL/GenBank/DDBJ whole genome shotgun (WGS) entry which is preliminary data.</text>
</comment>
<evidence type="ECO:0000259" key="15">
    <source>
        <dbReference type="Pfam" id="PF14849"/>
    </source>
</evidence>
<reference evidence="16" key="1">
    <citation type="submission" date="2023-05" db="EMBL/GenBank/DDBJ databases">
        <title>Whole genome sequence of Commensalibacter sp.</title>
        <authorList>
            <person name="Charoenyingcharoen P."/>
            <person name="Yukphan P."/>
        </authorList>
    </citation>
    <scope>NUCLEOTIDE SEQUENCE</scope>
    <source>
        <strain evidence="16">TBRC 16381</strain>
    </source>
</reference>
<keyword evidence="4 13" id="KW-0813">Transport</keyword>
<feature type="transmembrane region" description="Helical" evidence="13">
    <location>
        <begin position="6"/>
        <end position="24"/>
    </location>
</feature>
<comment type="function">
    <text evidence="13">Required for the insertion and/or proper folding and/or complex formation of integral membrane proteins into the membrane. Involved in integration of membrane proteins that insert both dependently and independently of the Sec translocase complex, as well as at least some lipoproteins. Aids folding of multispanning membrane proteins.</text>
</comment>
<evidence type="ECO:0000256" key="4">
    <source>
        <dbReference type="ARBA" id="ARBA00022448"/>
    </source>
</evidence>
<comment type="similarity">
    <text evidence="2 13">Belongs to the OXA1/ALB3/YidC family. Type 1 subfamily.</text>
</comment>
<evidence type="ECO:0000256" key="6">
    <source>
        <dbReference type="ARBA" id="ARBA00022692"/>
    </source>
</evidence>
<keyword evidence="17" id="KW-1185">Reference proteome</keyword>
<dbReference type="InterPro" id="IPR028053">
    <property type="entry name" value="Membr_insert_YidC_N"/>
</dbReference>
<evidence type="ECO:0000256" key="2">
    <source>
        <dbReference type="ARBA" id="ARBA00010527"/>
    </source>
</evidence>
<evidence type="ECO:0000256" key="11">
    <source>
        <dbReference type="ARBA" id="ARBA00033245"/>
    </source>
</evidence>
<dbReference type="HAMAP" id="MF_01810">
    <property type="entry name" value="YidC_type1"/>
    <property type="match status" value="1"/>
</dbReference>
<organism evidence="16 17">
    <name type="scientific">Commensalibacter oyaizuii</name>
    <dbReference type="NCBI Taxonomy" id="3043873"/>
    <lineage>
        <taxon>Bacteria</taxon>
        <taxon>Pseudomonadati</taxon>
        <taxon>Pseudomonadota</taxon>
        <taxon>Alphaproteobacteria</taxon>
        <taxon>Acetobacterales</taxon>
        <taxon>Acetobacteraceae</taxon>
    </lineage>
</organism>
<gene>
    <name evidence="13 16" type="primary">yidC</name>
    <name evidence="16" type="ORF">QJV27_01590</name>
</gene>
<comment type="subunit">
    <text evidence="13">Interacts with the Sec translocase complex via SecD. Specifically interacts with transmembrane segments of nascent integral membrane proteins during membrane integration.</text>
</comment>
<proteinExistence type="inferred from homology"/>
<evidence type="ECO:0000256" key="13">
    <source>
        <dbReference type="HAMAP-Rule" id="MF_01810"/>
    </source>
</evidence>
<feature type="transmembrane region" description="Helical" evidence="13">
    <location>
        <begin position="538"/>
        <end position="558"/>
    </location>
</feature>
<comment type="subcellular location">
    <subcellularLocation>
        <location evidence="1">Cell inner membrane</location>
        <topology evidence="1">Multi-pass membrane protein</topology>
    </subcellularLocation>
    <subcellularLocation>
        <location evidence="13">Cell membrane</location>
        <topology evidence="13">Multi-pass membrane protein</topology>
    </subcellularLocation>
</comment>
<name>A0ABT6PZ37_9PROT</name>
<keyword evidence="5 13" id="KW-1003">Cell membrane</keyword>
<evidence type="ECO:0000256" key="8">
    <source>
        <dbReference type="ARBA" id="ARBA00022989"/>
    </source>
</evidence>
<dbReference type="InterPro" id="IPR047196">
    <property type="entry name" value="YidC_ALB_C"/>
</dbReference>
<feature type="transmembrane region" description="Helical" evidence="13">
    <location>
        <begin position="435"/>
        <end position="455"/>
    </location>
</feature>
<dbReference type="Pfam" id="PF14849">
    <property type="entry name" value="YidC_periplas"/>
    <property type="match status" value="1"/>
</dbReference>
<dbReference type="InterPro" id="IPR001708">
    <property type="entry name" value="YidC/ALB3/OXA1/COX18"/>
</dbReference>
<keyword evidence="7 13" id="KW-0653">Protein transport</keyword>
<protein>
    <recommendedName>
        <fullName evidence="3 13">Membrane protein insertase YidC</fullName>
    </recommendedName>
    <alternativeName>
        <fullName evidence="12 13">Foldase YidC</fullName>
    </alternativeName>
    <alternativeName>
        <fullName evidence="11 13">Membrane integrase YidC</fullName>
    </alternativeName>
    <alternativeName>
        <fullName evidence="13">Membrane protein YidC</fullName>
    </alternativeName>
</protein>
<dbReference type="NCBIfam" id="NF002353">
    <property type="entry name" value="PRK01318.1-4"/>
    <property type="match status" value="1"/>
</dbReference>
<keyword evidence="6 13" id="KW-0812">Transmembrane</keyword>
<evidence type="ECO:0000256" key="7">
    <source>
        <dbReference type="ARBA" id="ARBA00022927"/>
    </source>
</evidence>
<feature type="domain" description="Membrane insertase YidC/Oxa/ALB C-terminal" evidence="14">
    <location>
        <begin position="372"/>
        <end position="572"/>
    </location>
</feature>
<dbReference type="RefSeq" id="WP_281447237.1">
    <property type="nucleotide sequence ID" value="NZ_JASBAO010000001.1"/>
</dbReference>
<keyword evidence="8 13" id="KW-1133">Transmembrane helix</keyword>
<evidence type="ECO:0000256" key="12">
    <source>
        <dbReference type="ARBA" id="ARBA00033342"/>
    </source>
</evidence>
<evidence type="ECO:0000259" key="14">
    <source>
        <dbReference type="Pfam" id="PF02096"/>
    </source>
</evidence>
<feature type="transmembrane region" description="Helical" evidence="13">
    <location>
        <begin position="497"/>
        <end position="517"/>
    </location>
</feature>
<keyword evidence="10 13" id="KW-0143">Chaperone</keyword>
<dbReference type="Proteomes" id="UP001431634">
    <property type="component" value="Unassembled WGS sequence"/>
</dbReference>
<evidence type="ECO:0000256" key="1">
    <source>
        <dbReference type="ARBA" id="ARBA00004429"/>
    </source>
</evidence>
<evidence type="ECO:0000256" key="9">
    <source>
        <dbReference type="ARBA" id="ARBA00023136"/>
    </source>
</evidence>
<dbReference type="PRINTS" id="PR00701">
    <property type="entry name" value="60KDINNERMP"/>
</dbReference>
<dbReference type="Gene3D" id="2.70.98.90">
    <property type="match status" value="1"/>
</dbReference>
<evidence type="ECO:0000313" key="17">
    <source>
        <dbReference type="Proteomes" id="UP001431634"/>
    </source>
</evidence>
<dbReference type="CDD" id="cd19961">
    <property type="entry name" value="EcYidC-like_peri"/>
    <property type="match status" value="1"/>
</dbReference>
<dbReference type="PANTHER" id="PTHR12428">
    <property type="entry name" value="OXA1"/>
    <property type="match status" value="1"/>
</dbReference>
<evidence type="ECO:0000256" key="10">
    <source>
        <dbReference type="ARBA" id="ARBA00023186"/>
    </source>
</evidence>
<accession>A0ABT6PZ37</accession>
<dbReference type="Pfam" id="PF02096">
    <property type="entry name" value="60KD_IMP"/>
    <property type="match status" value="1"/>
</dbReference>
<evidence type="ECO:0000313" key="16">
    <source>
        <dbReference type="EMBL" id="MDI2090084.1"/>
    </source>
</evidence>
<dbReference type="NCBIfam" id="TIGR03592">
    <property type="entry name" value="yidC_oxa1_cterm"/>
    <property type="match status" value="1"/>
</dbReference>
<dbReference type="PRINTS" id="PR01900">
    <property type="entry name" value="YIDCPROTEIN"/>
</dbReference>
<dbReference type="EMBL" id="JASBAO010000001">
    <property type="protein sequence ID" value="MDI2090084.1"/>
    <property type="molecule type" value="Genomic_DNA"/>
</dbReference>
<keyword evidence="9 13" id="KW-0472">Membrane</keyword>
<dbReference type="NCBIfam" id="TIGR03593">
    <property type="entry name" value="yidC_nterm"/>
    <property type="match status" value="1"/>
</dbReference>
<feature type="transmembrane region" description="Helical" evidence="13">
    <location>
        <begin position="342"/>
        <end position="362"/>
    </location>
</feature>
<dbReference type="InterPro" id="IPR038221">
    <property type="entry name" value="YidC_periplasmic_sf"/>
</dbReference>
<feature type="transmembrane region" description="Helical" evidence="13">
    <location>
        <begin position="368"/>
        <end position="391"/>
    </location>
</feature>
<evidence type="ECO:0000256" key="5">
    <source>
        <dbReference type="ARBA" id="ARBA00022475"/>
    </source>
</evidence>
<feature type="domain" description="Membrane insertase YidC N-terminal" evidence="15">
    <location>
        <begin position="64"/>
        <end position="360"/>
    </location>
</feature>
<dbReference type="CDD" id="cd20070">
    <property type="entry name" value="5TM_YidC_Alb3"/>
    <property type="match status" value="1"/>
</dbReference>